<feature type="region of interest" description="Disordered" evidence="1">
    <location>
        <begin position="238"/>
        <end position="279"/>
    </location>
</feature>
<dbReference type="EMBL" id="LFZN01000115">
    <property type="protein sequence ID" value="KXS98359.1"/>
    <property type="molecule type" value="Genomic_DNA"/>
</dbReference>
<evidence type="ECO:0000313" key="3">
    <source>
        <dbReference type="Proteomes" id="UP000070133"/>
    </source>
</evidence>
<dbReference type="Proteomes" id="UP000070133">
    <property type="component" value="Unassembled WGS sequence"/>
</dbReference>
<protein>
    <submittedName>
        <fullName evidence="2">Uncharacterized protein</fullName>
    </submittedName>
</protein>
<organism evidence="2 3">
    <name type="scientific">Pseudocercospora eumusae</name>
    <dbReference type="NCBI Taxonomy" id="321146"/>
    <lineage>
        <taxon>Eukaryota</taxon>
        <taxon>Fungi</taxon>
        <taxon>Dikarya</taxon>
        <taxon>Ascomycota</taxon>
        <taxon>Pezizomycotina</taxon>
        <taxon>Dothideomycetes</taxon>
        <taxon>Dothideomycetidae</taxon>
        <taxon>Mycosphaerellales</taxon>
        <taxon>Mycosphaerellaceae</taxon>
        <taxon>Pseudocercospora</taxon>
    </lineage>
</organism>
<feature type="compositionally biased region" description="Acidic residues" evidence="1">
    <location>
        <begin position="139"/>
        <end position="202"/>
    </location>
</feature>
<comment type="caution">
    <text evidence="2">The sequence shown here is derived from an EMBL/GenBank/DDBJ whole genome shotgun (WGS) entry which is preliminary data.</text>
</comment>
<name>A0A139H7K3_9PEZI</name>
<reference evidence="2 3" key="1">
    <citation type="submission" date="2015-07" db="EMBL/GenBank/DDBJ databases">
        <title>Comparative genomics of the Sigatoka disease complex on banana suggests a link between parallel evolutionary changes in Pseudocercospora fijiensis and Pseudocercospora eumusae and increased virulence on the banana host.</title>
        <authorList>
            <person name="Chang T.-C."/>
            <person name="Salvucci A."/>
            <person name="Crous P.W."/>
            <person name="Stergiopoulos I."/>
        </authorList>
    </citation>
    <scope>NUCLEOTIDE SEQUENCE [LARGE SCALE GENOMIC DNA]</scope>
    <source>
        <strain evidence="2 3">CBS 114824</strain>
    </source>
</reference>
<gene>
    <name evidence="2" type="ORF">AC578_4690</name>
</gene>
<evidence type="ECO:0000256" key="1">
    <source>
        <dbReference type="SAM" id="MobiDB-lite"/>
    </source>
</evidence>
<proteinExistence type="predicted"/>
<feature type="region of interest" description="Disordered" evidence="1">
    <location>
        <begin position="114"/>
        <end position="205"/>
    </location>
</feature>
<keyword evidence="3" id="KW-1185">Reference proteome</keyword>
<accession>A0A139H7K3</accession>
<dbReference type="AlphaFoldDB" id="A0A139H7K3"/>
<evidence type="ECO:0000313" key="2">
    <source>
        <dbReference type="EMBL" id="KXS98359.1"/>
    </source>
</evidence>
<sequence>MSPSEPKDPRTAIKRKQQTKHRAYIQAMPEYAGAGGEDINFKICAPPPAAVDPLGTWCNRKLLVWAFQTTGGPWSGARVNRRHRCISCHYQFRQRYSERDRKLESSRLAKAKALIQKTRKTTNTTISANPPLMPSDIDSSVEETEEEHVAEEQAEEDRADGEEDDEDNGDGGDGDDGYGDDGYDGDGDDADGDDADGDDADGYGEKDAMVVSDRAIVNDRAIVHDSASEIGDLNLETREPTIPNTIPPGRTNDGFRPLKRKRSAEYGAEDTSESPAPKRRKEDRLLARFLRTLWRRLTDAAQDFRRLRRRDFQIVFKPGLAFLQTLVVLAVAEVMARGLSRWGIIGKTLAERSPFHGHMETPTRLLCLKGLQVLCVVLFVCDFVRVTLTHRDVVTANRESIETYFSPGSYVFFRIFAQLNSASSASQLATLPPTNKGK</sequence>